<dbReference type="PANTHER" id="PTHR24014">
    <property type="entry name" value="2-OXOGLUTARATE AND IRON-DEPENDENT OXYGENASE DOMAIN-CONTAINING PROTEIN 2"/>
    <property type="match status" value="1"/>
</dbReference>
<dbReference type="PANTHER" id="PTHR24014:SF18">
    <property type="entry name" value="FE2OG DIOXYGENASE DOMAIN-CONTAINING PROTEIN"/>
    <property type="match status" value="1"/>
</dbReference>
<dbReference type="EMBL" id="CAMGYJ010000006">
    <property type="protein sequence ID" value="CAI0439633.1"/>
    <property type="molecule type" value="Genomic_DNA"/>
</dbReference>
<dbReference type="GO" id="GO:0051213">
    <property type="term" value="F:dioxygenase activity"/>
    <property type="evidence" value="ECO:0007669"/>
    <property type="project" value="UniProtKB-KW"/>
</dbReference>
<keyword evidence="8" id="KW-1185">Reference proteome</keyword>
<evidence type="ECO:0000313" key="8">
    <source>
        <dbReference type="Proteomes" id="UP001154282"/>
    </source>
</evidence>
<gene>
    <name evidence="7" type="ORF">LITE_LOCUS26220</name>
</gene>
<dbReference type="PROSITE" id="PS51471">
    <property type="entry name" value="FE2OG_OXY"/>
    <property type="match status" value="1"/>
</dbReference>
<name>A0AAV0M2F9_9ROSI</name>
<dbReference type="InterPro" id="IPR005123">
    <property type="entry name" value="Oxoglu/Fe-dep_dioxygenase_dom"/>
</dbReference>
<dbReference type="Proteomes" id="UP001154282">
    <property type="component" value="Unassembled WGS sequence"/>
</dbReference>
<accession>A0AAV0M2F9</accession>
<evidence type="ECO:0000256" key="5">
    <source>
        <dbReference type="ARBA" id="ARBA00023004"/>
    </source>
</evidence>
<evidence type="ECO:0000256" key="1">
    <source>
        <dbReference type="ARBA" id="ARBA00001961"/>
    </source>
</evidence>
<keyword evidence="3" id="KW-0223">Dioxygenase</keyword>
<sequence>MALPTGNGNGVLFPAMLQVTSSRLRLSPNSEHKPEAYDDLKLEFSPLLFSSLERYLPPAMLNLSRDAKIQFMRDILVRYFPEAERTRLFFSFQLSHLLYTYMLQPLYKELQTLDETKFFVPSFLQAVNAGTEESFRNIIIEPTPGVYSFEMLQPNFCEMLISEVENIETWVHDKKFKIMRPNTMNKYGAVLDDFGLEPMLNKLMDIYLRPMAKVFFPEINKLALDSHHGFIVEYGADKDVELGFHVDDSEVTLNVCLGKEFFGGELYFRGVRCDKHVNTGTHQEEVGYYSHIPGRAVLHRGRHRHGARATTSGERLNLIMWCRSSAYRELKRYQTDFSSWCGECLRRKKERQHRAVAATKMELLKRDGISTS</sequence>
<comment type="caution">
    <text evidence="7">The sequence shown here is derived from an EMBL/GenBank/DDBJ whole genome shotgun (WGS) entry which is preliminary data.</text>
</comment>
<evidence type="ECO:0000259" key="6">
    <source>
        <dbReference type="PROSITE" id="PS51471"/>
    </source>
</evidence>
<dbReference type="GO" id="GO:0031418">
    <property type="term" value="F:L-ascorbic acid binding"/>
    <property type="evidence" value="ECO:0007669"/>
    <property type="project" value="InterPro"/>
</dbReference>
<dbReference type="Pfam" id="PF25238">
    <property type="entry name" value="OGFOD2-like"/>
    <property type="match status" value="1"/>
</dbReference>
<comment type="cofactor">
    <cofactor evidence="1">
        <name>L-ascorbate</name>
        <dbReference type="ChEBI" id="CHEBI:38290"/>
    </cofactor>
</comment>
<dbReference type="Gene3D" id="2.60.120.620">
    <property type="entry name" value="q2cbj1_9rhob like domain"/>
    <property type="match status" value="1"/>
</dbReference>
<dbReference type="SMART" id="SM00702">
    <property type="entry name" value="P4Hc"/>
    <property type="match status" value="1"/>
</dbReference>
<dbReference type="InterPro" id="IPR006620">
    <property type="entry name" value="Pro_4_hyd_alph"/>
</dbReference>
<organism evidence="7 8">
    <name type="scientific">Linum tenue</name>
    <dbReference type="NCBI Taxonomy" id="586396"/>
    <lineage>
        <taxon>Eukaryota</taxon>
        <taxon>Viridiplantae</taxon>
        <taxon>Streptophyta</taxon>
        <taxon>Embryophyta</taxon>
        <taxon>Tracheophyta</taxon>
        <taxon>Spermatophyta</taxon>
        <taxon>Magnoliopsida</taxon>
        <taxon>eudicotyledons</taxon>
        <taxon>Gunneridae</taxon>
        <taxon>Pentapetalae</taxon>
        <taxon>rosids</taxon>
        <taxon>fabids</taxon>
        <taxon>Malpighiales</taxon>
        <taxon>Linaceae</taxon>
        <taxon>Linum</taxon>
    </lineage>
</organism>
<dbReference type="GO" id="GO:0016705">
    <property type="term" value="F:oxidoreductase activity, acting on paired donors, with incorporation or reduction of molecular oxygen"/>
    <property type="evidence" value="ECO:0007669"/>
    <property type="project" value="InterPro"/>
</dbReference>
<dbReference type="AlphaFoldDB" id="A0AAV0M2F9"/>
<keyword evidence="4" id="KW-0560">Oxidoreductase</keyword>
<evidence type="ECO:0000256" key="2">
    <source>
        <dbReference type="ARBA" id="ARBA00022723"/>
    </source>
</evidence>
<protein>
    <recommendedName>
        <fullName evidence="6">Fe2OG dioxygenase domain-containing protein</fullName>
    </recommendedName>
</protein>
<reference evidence="7" key="1">
    <citation type="submission" date="2022-08" db="EMBL/GenBank/DDBJ databases">
        <authorList>
            <person name="Gutierrez-Valencia J."/>
        </authorList>
    </citation>
    <scope>NUCLEOTIDE SEQUENCE</scope>
</reference>
<dbReference type="GO" id="GO:0005506">
    <property type="term" value="F:iron ion binding"/>
    <property type="evidence" value="ECO:0007669"/>
    <property type="project" value="InterPro"/>
</dbReference>
<keyword evidence="2" id="KW-0479">Metal-binding</keyword>
<proteinExistence type="predicted"/>
<feature type="domain" description="Fe2OG dioxygenase" evidence="6">
    <location>
        <begin position="225"/>
        <end position="324"/>
    </location>
</feature>
<evidence type="ECO:0000256" key="3">
    <source>
        <dbReference type="ARBA" id="ARBA00022964"/>
    </source>
</evidence>
<keyword evidence="5" id="KW-0408">Iron</keyword>
<evidence type="ECO:0000313" key="7">
    <source>
        <dbReference type="EMBL" id="CAI0439633.1"/>
    </source>
</evidence>
<evidence type="ECO:0000256" key="4">
    <source>
        <dbReference type="ARBA" id="ARBA00023002"/>
    </source>
</evidence>